<organism evidence="1">
    <name type="scientific">marine sediment metagenome</name>
    <dbReference type="NCBI Taxonomy" id="412755"/>
    <lineage>
        <taxon>unclassified sequences</taxon>
        <taxon>metagenomes</taxon>
        <taxon>ecological metagenomes</taxon>
    </lineage>
</organism>
<reference evidence="1" key="1">
    <citation type="journal article" date="2015" name="Nature">
        <title>Complex archaea that bridge the gap between prokaryotes and eukaryotes.</title>
        <authorList>
            <person name="Spang A."/>
            <person name="Saw J.H."/>
            <person name="Jorgensen S.L."/>
            <person name="Zaremba-Niedzwiedzka K."/>
            <person name="Martijn J."/>
            <person name="Lind A.E."/>
            <person name="van Eijk R."/>
            <person name="Schleper C."/>
            <person name="Guy L."/>
            <person name="Ettema T.J."/>
        </authorList>
    </citation>
    <scope>NUCLEOTIDE SEQUENCE</scope>
</reference>
<feature type="non-terminal residue" evidence="1">
    <location>
        <position position="186"/>
    </location>
</feature>
<protein>
    <submittedName>
        <fullName evidence="1">Uncharacterized protein</fullName>
    </submittedName>
</protein>
<dbReference type="AlphaFoldDB" id="A0A0F9QGR4"/>
<evidence type="ECO:0000313" key="1">
    <source>
        <dbReference type="EMBL" id="KKN43255.1"/>
    </source>
</evidence>
<proteinExistence type="predicted"/>
<gene>
    <name evidence="1" type="ORF">LCGC14_0704890</name>
</gene>
<accession>A0A0F9QGR4</accession>
<comment type="caution">
    <text evidence="1">The sequence shown here is derived from an EMBL/GenBank/DDBJ whole genome shotgun (WGS) entry which is preliminary data.</text>
</comment>
<name>A0A0F9QGR4_9ZZZZ</name>
<sequence length="186" mass="20092">MEALRATDVLVVLGQFCVQGQLFRQLVAVALENGLDVFQPVQALPIGDTATSIQSWARVGLAQIEQPETDPVGLFRMLTLIQPITDPDQSVWPDVPGPVLEASGGPLLLLSVTGGHVPWLGGDTELMAARVTGNLPLAEVDLYQTFTRMDLHSLAHILVRYRVMVLAELDVVIDIDPAASDVHVLI</sequence>
<dbReference type="EMBL" id="LAZR01001523">
    <property type="protein sequence ID" value="KKN43255.1"/>
    <property type="molecule type" value="Genomic_DNA"/>
</dbReference>